<evidence type="ECO:0000313" key="3">
    <source>
        <dbReference type="Proteomes" id="UP000034835"/>
    </source>
</evidence>
<reference evidence="2 3" key="1">
    <citation type="journal article" date="2015" name="Nature">
        <title>rRNA introns, odd ribosomes, and small enigmatic genomes across a large radiation of phyla.</title>
        <authorList>
            <person name="Brown C.T."/>
            <person name="Hug L.A."/>
            <person name="Thomas B.C."/>
            <person name="Sharon I."/>
            <person name="Castelle C.J."/>
            <person name="Singh A."/>
            <person name="Wilkins M.J."/>
            <person name="Williams K.H."/>
            <person name="Banfield J.F."/>
        </authorList>
    </citation>
    <scope>NUCLEOTIDE SEQUENCE [LARGE SCALE GENOMIC DNA]</scope>
</reference>
<protein>
    <recommendedName>
        <fullName evidence="1">HNH nuclease domain-containing protein</fullName>
    </recommendedName>
</protein>
<gene>
    <name evidence="2" type="ORF">UW68_C0055G0008</name>
</gene>
<dbReference type="Proteomes" id="UP000034835">
    <property type="component" value="Unassembled WGS sequence"/>
</dbReference>
<sequence length="117" mass="13790">MWKLLYGDLRKNDFVCHKCDNRACVRPVHLFVGTQKGNVADMFSKGRAGPQKDPTWQRGEKNRNHRLNFAQVKQIRKQFESMTAKEIAPLYDIAPGTVYNIIYRQRWNYKECLAQSR</sequence>
<dbReference type="InterPro" id="IPR044925">
    <property type="entry name" value="His-Me_finger_sf"/>
</dbReference>
<comment type="caution">
    <text evidence="2">The sequence shown here is derived from an EMBL/GenBank/DDBJ whole genome shotgun (WGS) entry which is preliminary data.</text>
</comment>
<evidence type="ECO:0000259" key="1">
    <source>
        <dbReference type="Pfam" id="PF13392"/>
    </source>
</evidence>
<organism evidence="2 3">
    <name type="scientific">Candidatus Collierbacteria bacterium GW2011_GWB1_44_6</name>
    <dbReference type="NCBI Taxonomy" id="1618384"/>
    <lineage>
        <taxon>Bacteria</taxon>
        <taxon>Candidatus Collieribacteriota</taxon>
    </lineage>
</organism>
<dbReference type="Pfam" id="PF13392">
    <property type="entry name" value="HNH_3"/>
    <property type="match status" value="1"/>
</dbReference>
<evidence type="ECO:0000313" key="2">
    <source>
        <dbReference type="EMBL" id="KKT71815.1"/>
    </source>
</evidence>
<proteinExistence type="predicted"/>
<dbReference type="AlphaFoldDB" id="A0A0G1JKD2"/>
<dbReference type="SUPFAM" id="SSF54060">
    <property type="entry name" value="His-Me finger endonucleases"/>
    <property type="match status" value="1"/>
</dbReference>
<dbReference type="EMBL" id="LCJG01000055">
    <property type="protein sequence ID" value="KKT71815.1"/>
    <property type="molecule type" value="Genomic_DNA"/>
</dbReference>
<dbReference type="STRING" id="1618384.UW68_C0055G0008"/>
<dbReference type="InterPro" id="IPR003615">
    <property type="entry name" value="HNH_nuc"/>
</dbReference>
<accession>A0A0G1JKD2</accession>
<name>A0A0G1JKD2_9BACT</name>
<feature type="domain" description="HNH nuclease" evidence="1">
    <location>
        <begin position="1"/>
        <end position="39"/>
    </location>
</feature>